<reference evidence="2 3" key="2">
    <citation type="submission" date="2015-09" db="EMBL/GenBank/DDBJ databases">
        <title>Genome analysis of Pseudomonas syringae pv. porri LMG.</title>
        <authorList>
            <person name="Rombouts S."/>
        </authorList>
    </citation>
    <scope>NUCLEOTIDE SEQUENCE [LARGE SCALE GENOMIC DNA]</scope>
    <source>
        <strain evidence="2 3">LMG 28496</strain>
    </source>
</reference>
<comment type="caution">
    <text evidence="2">The sequence shown here is derived from an EMBL/GenBank/DDBJ whole genome shotgun (WGS) entry which is preliminary data.</text>
</comment>
<name>A0ABR5JPE0_9PSED</name>
<dbReference type="InterPro" id="IPR012338">
    <property type="entry name" value="Beta-lactam/transpept-like"/>
</dbReference>
<evidence type="ECO:0000313" key="2">
    <source>
        <dbReference type="EMBL" id="KOP59305.1"/>
    </source>
</evidence>
<dbReference type="SUPFAM" id="SSF56601">
    <property type="entry name" value="beta-lactamase/transpeptidase-like"/>
    <property type="match status" value="1"/>
</dbReference>
<organism evidence="2 3">
    <name type="scientific">Pseudomonas coronafaciens pv. porri</name>
    <dbReference type="NCBI Taxonomy" id="83964"/>
    <lineage>
        <taxon>Bacteria</taxon>
        <taxon>Pseudomonadati</taxon>
        <taxon>Pseudomonadota</taxon>
        <taxon>Gammaproteobacteria</taxon>
        <taxon>Pseudomonadales</taxon>
        <taxon>Pseudomonadaceae</taxon>
        <taxon>Pseudomonas</taxon>
        <taxon>Pseudomonas coronafaciens</taxon>
    </lineage>
</organism>
<keyword evidence="3" id="KW-1185">Reference proteome</keyword>
<sequence>MAQLDDLTVQRVDEVWSRFVDQGRIVGGVLLLAQQGQLRYASARGWADREQQLAVSRATRFRLASLTKLLTSVTVLRLCELGVLSLSAAVTDWLPAFRPCMTDGREPVITLQQLLSHTAGLSYGFDQPVNNAYLRGGVSDGLDCVSFDLRENLSRLARLPLLFEPGSGWGYSLATDVLGAVVEQATGQRLSEAIARWVTGPLRMQATSFLHEPHQSLSCAYRHDGPGAELIGNDDVLLLDSGQARLCSARAHDAQAYESGGAGMLGSADDYLRLLECLRLGGAPLLSPSSTRSLLGNAIGATPVAHRGPGWEFGLGPMILADPSAARQRQGAGTWSWCGLYGSHYWVDPMCGISLVAMTNTAIVGAWGEFAESIVDAVYVRSGRTACGSCSG</sequence>
<dbReference type="RefSeq" id="WP_024690678.1">
    <property type="nucleotide sequence ID" value="NZ_JTHM01000061.1"/>
</dbReference>
<dbReference type="Pfam" id="PF00144">
    <property type="entry name" value="Beta-lactamase"/>
    <property type="match status" value="1"/>
</dbReference>
<evidence type="ECO:0000259" key="1">
    <source>
        <dbReference type="Pfam" id="PF00144"/>
    </source>
</evidence>
<dbReference type="EMBL" id="JUEU01000139">
    <property type="protein sequence ID" value="KOP59305.1"/>
    <property type="molecule type" value="Genomic_DNA"/>
</dbReference>
<protein>
    <submittedName>
        <fullName evidence="2">Esterase</fullName>
    </submittedName>
</protein>
<dbReference type="PANTHER" id="PTHR43283">
    <property type="entry name" value="BETA-LACTAMASE-RELATED"/>
    <property type="match status" value="1"/>
</dbReference>
<gene>
    <name evidence="2" type="ORF">OX90_12180</name>
</gene>
<feature type="domain" description="Beta-lactamase-related" evidence="1">
    <location>
        <begin position="13"/>
        <end position="361"/>
    </location>
</feature>
<dbReference type="Proteomes" id="UP000037201">
    <property type="component" value="Unassembled WGS sequence"/>
</dbReference>
<evidence type="ECO:0000313" key="3">
    <source>
        <dbReference type="Proteomes" id="UP000037201"/>
    </source>
</evidence>
<dbReference type="PANTHER" id="PTHR43283:SF3">
    <property type="entry name" value="BETA-LACTAMASE FAMILY PROTEIN (AFU_ORTHOLOGUE AFUA_5G07500)"/>
    <property type="match status" value="1"/>
</dbReference>
<dbReference type="InterPro" id="IPR050789">
    <property type="entry name" value="Diverse_Enzym_Activities"/>
</dbReference>
<dbReference type="Gene3D" id="3.40.710.10">
    <property type="entry name" value="DD-peptidase/beta-lactamase superfamily"/>
    <property type="match status" value="1"/>
</dbReference>
<reference evidence="2 3" key="1">
    <citation type="submission" date="2014-12" db="EMBL/GenBank/DDBJ databases">
        <authorList>
            <person name="Baeyen S."/>
        </authorList>
    </citation>
    <scope>NUCLEOTIDE SEQUENCE [LARGE SCALE GENOMIC DNA]</scope>
    <source>
        <strain evidence="2 3">LMG 28496</strain>
    </source>
</reference>
<dbReference type="InterPro" id="IPR001466">
    <property type="entry name" value="Beta-lactam-related"/>
</dbReference>
<proteinExistence type="predicted"/>
<accession>A0ABR5JPE0</accession>